<sequence length="109" mass="12820">MSKYFREENFWDRPKAILELLKELSNEENYVSEDKSKNEKCVEIQNHEFTGSDKEENDELSFENTDEGKTILEKQTQEGEKKNLKSKANAEVPNKSDWVGKNPELFLFL</sequence>
<dbReference type="AlphaFoldDB" id="A0A8X6QI27"/>
<accession>A0A8X6QI27</accession>
<proteinExistence type="predicted"/>
<evidence type="ECO:0000256" key="1">
    <source>
        <dbReference type="SAM" id="MobiDB-lite"/>
    </source>
</evidence>
<protein>
    <submittedName>
        <fullName evidence="2">Uncharacterized protein</fullName>
    </submittedName>
</protein>
<comment type="caution">
    <text evidence="2">The sequence shown here is derived from an EMBL/GenBank/DDBJ whole genome shotgun (WGS) entry which is preliminary data.</text>
</comment>
<evidence type="ECO:0000313" key="2">
    <source>
        <dbReference type="EMBL" id="GFU19895.1"/>
    </source>
</evidence>
<feature type="region of interest" description="Disordered" evidence="1">
    <location>
        <begin position="73"/>
        <end position="95"/>
    </location>
</feature>
<gene>
    <name evidence="2" type="ORF">NPIL_380681</name>
</gene>
<feature type="compositionally biased region" description="Basic and acidic residues" evidence="1">
    <location>
        <begin position="73"/>
        <end position="83"/>
    </location>
</feature>
<keyword evidence="3" id="KW-1185">Reference proteome</keyword>
<dbReference type="OrthoDB" id="6461469at2759"/>
<evidence type="ECO:0000313" key="3">
    <source>
        <dbReference type="Proteomes" id="UP000887013"/>
    </source>
</evidence>
<reference evidence="2" key="1">
    <citation type="submission" date="2020-08" db="EMBL/GenBank/DDBJ databases">
        <title>Multicomponent nature underlies the extraordinary mechanical properties of spider dragline silk.</title>
        <authorList>
            <person name="Kono N."/>
            <person name="Nakamura H."/>
            <person name="Mori M."/>
            <person name="Yoshida Y."/>
            <person name="Ohtoshi R."/>
            <person name="Malay A.D."/>
            <person name="Moran D.A.P."/>
            <person name="Tomita M."/>
            <person name="Numata K."/>
            <person name="Arakawa K."/>
        </authorList>
    </citation>
    <scope>NUCLEOTIDE SEQUENCE</scope>
</reference>
<organism evidence="2 3">
    <name type="scientific">Nephila pilipes</name>
    <name type="common">Giant wood spider</name>
    <name type="synonym">Nephila maculata</name>
    <dbReference type="NCBI Taxonomy" id="299642"/>
    <lineage>
        <taxon>Eukaryota</taxon>
        <taxon>Metazoa</taxon>
        <taxon>Ecdysozoa</taxon>
        <taxon>Arthropoda</taxon>
        <taxon>Chelicerata</taxon>
        <taxon>Arachnida</taxon>
        <taxon>Araneae</taxon>
        <taxon>Araneomorphae</taxon>
        <taxon>Entelegynae</taxon>
        <taxon>Araneoidea</taxon>
        <taxon>Nephilidae</taxon>
        <taxon>Nephila</taxon>
    </lineage>
</organism>
<name>A0A8X6QI27_NEPPI</name>
<dbReference type="Proteomes" id="UP000887013">
    <property type="component" value="Unassembled WGS sequence"/>
</dbReference>
<dbReference type="EMBL" id="BMAW01127139">
    <property type="protein sequence ID" value="GFU19895.1"/>
    <property type="molecule type" value="Genomic_DNA"/>
</dbReference>